<name>A0A109L5A4_PSEFL</name>
<dbReference type="AlphaFoldDB" id="A0A109L5A4"/>
<proteinExistence type="predicted"/>
<protein>
    <submittedName>
        <fullName evidence="1">Uncharacterized protein</fullName>
    </submittedName>
</protein>
<reference evidence="1 2" key="1">
    <citation type="submission" date="2015-05" db="EMBL/GenBank/DDBJ databases">
        <title>A genomic and transcriptomic approach to investigate the blue pigment phenotype in Pseudomonas fluorescens.</title>
        <authorList>
            <person name="Andreani N.A."/>
            <person name="Cardazzo B."/>
        </authorList>
    </citation>
    <scope>NUCLEOTIDE SEQUENCE [LARGE SCALE GENOMIC DNA]</scope>
    <source>
        <strain evidence="1 2">Ps_40</strain>
    </source>
</reference>
<comment type="caution">
    <text evidence="1">The sequence shown here is derived from an EMBL/GenBank/DDBJ whole genome shotgun (WGS) entry which is preliminary data.</text>
</comment>
<dbReference type="EMBL" id="LCYC01000062">
    <property type="protein sequence ID" value="KWV70325.1"/>
    <property type="molecule type" value="Genomic_DNA"/>
</dbReference>
<evidence type="ECO:0000313" key="1">
    <source>
        <dbReference type="EMBL" id="KWV70325.1"/>
    </source>
</evidence>
<evidence type="ECO:0000313" key="2">
    <source>
        <dbReference type="Proteomes" id="UP000063434"/>
    </source>
</evidence>
<sequence length="80" mass="8252">MVSVICVTAGLGSMVNTRLPPPVVPVTPTLIWLGSLYGVSLGARGTLTVPVSWPDGIVITAPLDKVTVRSLLDGRVTVAV</sequence>
<accession>A0A109L5A4</accession>
<dbReference type="Proteomes" id="UP000063434">
    <property type="component" value="Unassembled WGS sequence"/>
</dbReference>
<gene>
    <name evidence="1" type="ORF">PFL603g_04996</name>
</gene>
<organism evidence="1 2">
    <name type="scientific">Pseudomonas fluorescens</name>
    <dbReference type="NCBI Taxonomy" id="294"/>
    <lineage>
        <taxon>Bacteria</taxon>
        <taxon>Pseudomonadati</taxon>
        <taxon>Pseudomonadota</taxon>
        <taxon>Gammaproteobacteria</taxon>
        <taxon>Pseudomonadales</taxon>
        <taxon>Pseudomonadaceae</taxon>
        <taxon>Pseudomonas</taxon>
    </lineage>
</organism>